<dbReference type="GO" id="GO:0005829">
    <property type="term" value="C:cytosol"/>
    <property type="evidence" value="ECO:0007669"/>
    <property type="project" value="TreeGrafter"/>
</dbReference>
<evidence type="ECO:0000256" key="2">
    <source>
        <dbReference type="ARBA" id="ARBA00023125"/>
    </source>
</evidence>
<dbReference type="InterPro" id="IPR036390">
    <property type="entry name" value="WH_DNA-bd_sf"/>
</dbReference>
<protein>
    <submittedName>
        <fullName evidence="5">AsnC family transcriptional regulator</fullName>
    </submittedName>
</protein>
<keyword evidence="6" id="KW-1185">Reference proteome</keyword>
<dbReference type="Gene3D" id="1.10.10.10">
    <property type="entry name" value="Winged helix-like DNA-binding domain superfamily/Winged helix DNA-binding domain"/>
    <property type="match status" value="1"/>
</dbReference>
<dbReference type="Pfam" id="PF13404">
    <property type="entry name" value="HTH_AsnC-type"/>
    <property type="match status" value="1"/>
</dbReference>
<sequence length="154" mass="17161">MDKIDAKILTAIQKDCRIPIATLADKIGLSPSACHRRVKILESGGQIAGYVARLDPKALGYSIEIFMEITLTSQSEEAFDKFETAVKATPEISECYFMAGQADYLLRIVAKNVADYERIHRSALSRLPGVAHMQSNFTLRTVRPWRGYPVGENL</sequence>
<evidence type="ECO:0000256" key="1">
    <source>
        <dbReference type="ARBA" id="ARBA00023015"/>
    </source>
</evidence>
<keyword evidence="3" id="KW-0804">Transcription</keyword>
<evidence type="ECO:0000256" key="3">
    <source>
        <dbReference type="ARBA" id="ARBA00023163"/>
    </source>
</evidence>
<dbReference type="GO" id="GO:0006355">
    <property type="term" value="P:regulation of DNA-templated transcription"/>
    <property type="evidence" value="ECO:0007669"/>
    <property type="project" value="UniProtKB-ARBA"/>
</dbReference>
<dbReference type="Pfam" id="PF01037">
    <property type="entry name" value="AsnC_trans_reg"/>
    <property type="match status" value="1"/>
</dbReference>
<dbReference type="InterPro" id="IPR011008">
    <property type="entry name" value="Dimeric_a/b-barrel"/>
</dbReference>
<dbReference type="PRINTS" id="PR00033">
    <property type="entry name" value="HTHASNC"/>
</dbReference>
<evidence type="ECO:0000313" key="5">
    <source>
        <dbReference type="EMBL" id="KLN59222.1"/>
    </source>
</evidence>
<dbReference type="InterPro" id="IPR019888">
    <property type="entry name" value="Tscrpt_reg_AsnC-like"/>
</dbReference>
<dbReference type="InterPro" id="IPR000485">
    <property type="entry name" value="AsnC-type_HTH_dom"/>
</dbReference>
<proteinExistence type="predicted"/>
<dbReference type="STRING" id="1489064.WH96_18960"/>
<dbReference type="GO" id="GO:0043200">
    <property type="term" value="P:response to amino acid"/>
    <property type="evidence" value="ECO:0007669"/>
    <property type="project" value="TreeGrafter"/>
</dbReference>
<dbReference type="PATRIC" id="fig|1489064.4.peg.803"/>
<dbReference type="PROSITE" id="PS50956">
    <property type="entry name" value="HTH_ASNC_2"/>
    <property type="match status" value="1"/>
</dbReference>
<accession>A0A0H2MEQ7</accession>
<feature type="domain" description="HTH asnC-type" evidence="4">
    <location>
        <begin position="1"/>
        <end position="62"/>
    </location>
</feature>
<dbReference type="CDD" id="cd00090">
    <property type="entry name" value="HTH_ARSR"/>
    <property type="match status" value="1"/>
</dbReference>
<dbReference type="PANTHER" id="PTHR30154:SF34">
    <property type="entry name" value="TRANSCRIPTIONAL REGULATOR AZLB"/>
    <property type="match status" value="1"/>
</dbReference>
<dbReference type="AlphaFoldDB" id="A0A0H2MEQ7"/>
<organism evidence="5 6">
    <name type="scientific">Kiloniella spongiae</name>
    <dbReference type="NCBI Taxonomy" id="1489064"/>
    <lineage>
        <taxon>Bacteria</taxon>
        <taxon>Pseudomonadati</taxon>
        <taxon>Pseudomonadota</taxon>
        <taxon>Alphaproteobacteria</taxon>
        <taxon>Rhodospirillales</taxon>
        <taxon>Kiloniellaceae</taxon>
        <taxon>Kiloniella</taxon>
    </lineage>
</organism>
<dbReference type="OrthoDB" id="8085200at2"/>
<keyword evidence="1" id="KW-0805">Transcription regulation</keyword>
<dbReference type="InterPro" id="IPR011991">
    <property type="entry name" value="ArsR-like_HTH"/>
</dbReference>
<evidence type="ECO:0000313" key="6">
    <source>
        <dbReference type="Proteomes" id="UP000035444"/>
    </source>
</evidence>
<dbReference type="SUPFAM" id="SSF46785">
    <property type="entry name" value="Winged helix' DNA-binding domain"/>
    <property type="match status" value="1"/>
</dbReference>
<dbReference type="InterPro" id="IPR036388">
    <property type="entry name" value="WH-like_DNA-bd_sf"/>
</dbReference>
<dbReference type="EMBL" id="LAQL01000018">
    <property type="protein sequence ID" value="KLN59222.1"/>
    <property type="molecule type" value="Genomic_DNA"/>
</dbReference>
<dbReference type="RefSeq" id="WP_047765804.1">
    <property type="nucleotide sequence ID" value="NZ_LAQL01000018.1"/>
</dbReference>
<dbReference type="SMART" id="SM00344">
    <property type="entry name" value="HTH_ASNC"/>
    <property type="match status" value="1"/>
</dbReference>
<dbReference type="PANTHER" id="PTHR30154">
    <property type="entry name" value="LEUCINE-RESPONSIVE REGULATORY PROTEIN"/>
    <property type="match status" value="1"/>
</dbReference>
<gene>
    <name evidence="5" type="ORF">WH96_18960</name>
</gene>
<dbReference type="InterPro" id="IPR019887">
    <property type="entry name" value="Tscrpt_reg_AsnC/Lrp_C"/>
</dbReference>
<evidence type="ECO:0000259" key="4">
    <source>
        <dbReference type="PROSITE" id="PS50956"/>
    </source>
</evidence>
<dbReference type="SUPFAM" id="SSF54909">
    <property type="entry name" value="Dimeric alpha+beta barrel"/>
    <property type="match status" value="1"/>
</dbReference>
<reference evidence="5 6" key="1">
    <citation type="submission" date="2015-03" db="EMBL/GenBank/DDBJ databases">
        <title>Genome Sequence of Kiloniella spongiae MEBiC09566, isolated from a marine sponge.</title>
        <authorList>
            <person name="Shao Z."/>
            <person name="Wang L."/>
            <person name="Li X."/>
        </authorList>
    </citation>
    <scope>NUCLEOTIDE SEQUENCE [LARGE SCALE GENOMIC DNA]</scope>
    <source>
        <strain evidence="5 6">MEBiC09566</strain>
    </source>
</reference>
<name>A0A0H2MEQ7_9PROT</name>
<dbReference type="GO" id="GO:0043565">
    <property type="term" value="F:sequence-specific DNA binding"/>
    <property type="evidence" value="ECO:0007669"/>
    <property type="project" value="InterPro"/>
</dbReference>
<comment type="caution">
    <text evidence="5">The sequence shown here is derived from an EMBL/GenBank/DDBJ whole genome shotgun (WGS) entry which is preliminary data.</text>
</comment>
<dbReference type="Gene3D" id="3.30.70.920">
    <property type="match status" value="1"/>
</dbReference>
<keyword evidence="2" id="KW-0238">DNA-binding</keyword>
<dbReference type="Proteomes" id="UP000035444">
    <property type="component" value="Unassembled WGS sequence"/>
</dbReference>